<dbReference type="Pfam" id="PF03739">
    <property type="entry name" value="LptF_LptG"/>
    <property type="match status" value="1"/>
</dbReference>
<keyword evidence="5 6" id="KW-0472">Membrane</keyword>
<feature type="transmembrane region" description="Helical" evidence="6">
    <location>
        <begin position="96"/>
        <end position="117"/>
    </location>
</feature>
<dbReference type="PANTHER" id="PTHR33529:SF6">
    <property type="entry name" value="YJGP_YJGQ FAMILY PERMEASE"/>
    <property type="match status" value="1"/>
</dbReference>
<name>A0A382QV78_9ZZZZ</name>
<dbReference type="InterPro" id="IPR005495">
    <property type="entry name" value="LptG/LptF_permease"/>
</dbReference>
<gene>
    <name evidence="7" type="ORF">METZ01_LOCUS342210</name>
</gene>
<evidence type="ECO:0000313" key="7">
    <source>
        <dbReference type="EMBL" id="SVC89356.1"/>
    </source>
</evidence>
<feature type="non-terminal residue" evidence="7">
    <location>
        <position position="268"/>
    </location>
</feature>
<dbReference type="EMBL" id="UINC01117138">
    <property type="protein sequence ID" value="SVC89356.1"/>
    <property type="molecule type" value="Genomic_DNA"/>
</dbReference>
<evidence type="ECO:0000256" key="2">
    <source>
        <dbReference type="ARBA" id="ARBA00022475"/>
    </source>
</evidence>
<dbReference type="AlphaFoldDB" id="A0A382QV78"/>
<dbReference type="GO" id="GO:0015920">
    <property type="term" value="P:lipopolysaccharide transport"/>
    <property type="evidence" value="ECO:0007669"/>
    <property type="project" value="TreeGrafter"/>
</dbReference>
<sequence length="268" mass="31104">MKIINRYIVKEHIYPFIIALLALLFILLANFLLRSMDRFLGKGLDIFLILEFVFLNLAWILALAVPMAILISTLMAFGRLSSDNEISALRSVSFSYLRLITPALIFSIIIACFMLYFNNQILPEMNHKARMLSSDISRKRPDLDFDIGYFIDAIPQYNFLLGSRDGKVFRDITIFSNREGNKKQTITATSGTISTVDNGVLLYLVDGVIHEYILNDRNEYRKIFFDKYHVMIPLDNMVLSRKDSNIRGDREMTFFMMKDKINSYEEKI</sequence>
<keyword evidence="3 6" id="KW-0812">Transmembrane</keyword>
<dbReference type="PANTHER" id="PTHR33529">
    <property type="entry name" value="SLR0882 PROTEIN-RELATED"/>
    <property type="match status" value="1"/>
</dbReference>
<comment type="subcellular location">
    <subcellularLocation>
        <location evidence="1">Cell membrane</location>
        <topology evidence="1">Multi-pass membrane protein</topology>
    </subcellularLocation>
</comment>
<feature type="transmembrane region" description="Helical" evidence="6">
    <location>
        <begin position="12"/>
        <end position="33"/>
    </location>
</feature>
<feature type="non-terminal residue" evidence="7">
    <location>
        <position position="1"/>
    </location>
</feature>
<evidence type="ECO:0000256" key="4">
    <source>
        <dbReference type="ARBA" id="ARBA00022989"/>
    </source>
</evidence>
<reference evidence="7" key="1">
    <citation type="submission" date="2018-05" db="EMBL/GenBank/DDBJ databases">
        <authorList>
            <person name="Lanie J.A."/>
            <person name="Ng W.-L."/>
            <person name="Kazmierczak K.M."/>
            <person name="Andrzejewski T.M."/>
            <person name="Davidsen T.M."/>
            <person name="Wayne K.J."/>
            <person name="Tettelin H."/>
            <person name="Glass J.I."/>
            <person name="Rusch D."/>
            <person name="Podicherti R."/>
            <person name="Tsui H.-C.T."/>
            <person name="Winkler M.E."/>
        </authorList>
    </citation>
    <scope>NUCLEOTIDE SEQUENCE</scope>
</reference>
<proteinExistence type="predicted"/>
<evidence type="ECO:0000256" key="5">
    <source>
        <dbReference type="ARBA" id="ARBA00023136"/>
    </source>
</evidence>
<keyword evidence="2" id="KW-1003">Cell membrane</keyword>
<evidence type="ECO:0000256" key="6">
    <source>
        <dbReference type="SAM" id="Phobius"/>
    </source>
</evidence>
<keyword evidence="4 6" id="KW-1133">Transmembrane helix</keyword>
<accession>A0A382QV78</accession>
<evidence type="ECO:0000256" key="1">
    <source>
        <dbReference type="ARBA" id="ARBA00004651"/>
    </source>
</evidence>
<protein>
    <recommendedName>
        <fullName evidence="8">YjgP/YjgQ family permease</fullName>
    </recommendedName>
</protein>
<evidence type="ECO:0008006" key="8">
    <source>
        <dbReference type="Google" id="ProtNLM"/>
    </source>
</evidence>
<dbReference type="GO" id="GO:0043190">
    <property type="term" value="C:ATP-binding cassette (ABC) transporter complex"/>
    <property type="evidence" value="ECO:0007669"/>
    <property type="project" value="TreeGrafter"/>
</dbReference>
<feature type="transmembrane region" description="Helical" evidence="6">
    <location>
        <begin position="53"/>
        <end position="75"/>
    </location>
</feature>
<evidence type="ECO:0000256" key="3">
    <source>
        <dbReference type="ARBA" id="ARBA00022692"/>
    </source>
</evidence>
<organism evidence="7">
    <name type="scientific">marine metagenome</name>
    <dbReference type="NCBI Taxonomy" id="408172"/>
    <lineage>
        <taxon>unclassified sequences</taxon>
        <taxon>metagenomes</taxon>
        <taxon>ecological metagenomes</taxon>
    </lineage>
</organism>